<comment type="caution">
    <text evidence="2">The sequence shown here is derived from an EMBL/GenBank/DDBJ whole genome shotgun (WGS) entry which is preliminary data.</text>
</comment>
<dbReference type="PANTHER" id="PTHR45661:SF3">
    <property type="entry name" value="IG-LIKE DOMAIN-CONTAINING PROTEIN"/>
    <property type="match status" value="1"/>
</dbReference>
<keyword evidence="1" id="KW-0732">Signal</keyword>
<proteinExistence type="predicted"/>
<dbReference type="SUPFAM" id="SSF52058">
    <property type="entry name" value="L domain-like"/>
    <property type="match status" value="1"/>
</dbReference>
<feature type="chain" id="PRO_5046388863" evidence="1">
    <location>
        <begin position="27"/>
        <end position="468"/>
    </location>
</feature>
<organism evidence="2 3">
    <name type="scientific">Eubacterium album</name>
    <dbReference type="NCBI Taxonomy" id="2978477"/>
    <lineage>
        <taxon>Bacteria</taxon>
        <taxon>Bacillati</taxon>
        <taxon>Bacillota</taxon>
        <taxon>Clostridia</taxon>
        <taxon>Eubacteriales</taxon>
        <taxon>Eubacteriaceae</taxon>
        <taxon>Eubacterium</taxon>
    </lineage>
</organism>
<dbReference type="Proteomes" id="UP001431199">
    <property type="component" value="Unassembled WGS sequence"/>
</dbReference>
<feature type="signal peptide" evidence="1">
    <location>
        <begin position="1"/>
        <end position="26"/>
    </location>
</feature>
<dbReference type="Gene3D" id="3.80.10.10">
    <property type="entry name" value="Ribonuclease Inhibitor"/>
    <property type="match status" value="2"/>
</dbReference>
<evidence type="ECO:0000313" key="3">
    <source>
        <dbReference type="Proteomes" id="UP001431199"/>
    </source>
</evidence>
<gene>
    <name evidence="2" type="ORF">N5B56_12430</name>
</gene>
<dbReference type="InterPro" id="IPR032675">
    <property type="entry name" value="LRR_dom_sf"/>
</dbReference>
<dbReference type="RefSeq" id="WP_260979108.1">
    <property type="nucleotide sequence ID" value="NZ_JAODBU010000013.1"/>
</dbReference>
<protein>
    <submittedName>
        <fullName evidence="2">Leucine-rich repeat domain-containing protein</fullName>
    </submittedName>
</protein>
<dbReference type="PANTHER" id="PTHR45661">
    <property type="entry name" value="SURFACE ANTIGEN"/>
    <property type="match status" value="1"/>
</dbReference>
<evidence type="ECO:0000256" key="1">
    <source>
        <dbReference type="SAM" id="SignalP"/>
    </source>
</evidence>
<dbReference type="InterPro" id="IPR053139">
    <property type="entry name" value="Surface_bspA-like"/>
</dbReference>
<accession>A0ABT2M2X4</accession>
<keyword evidence="3" id="KW-1185">Reference proteome</keyword>
<dbReference type="EMBL" id="JAODBU010000013">
    <property type="protein sequence ID" value="MCT7399876.1"/>
    <property type="molecule type" value="Genomic_DNA"/>
</dbReference>
<name>A0ABT2M2X4_9FIRM</name>
<reference evidence="2" key="1">
    <citation type="submission" date="2022-09" db="EMBL/GenBank/DDBJ databases">
        <title>Eubacterium sp. LFL-14 isolated from human feces.</title>
        <authorList>
            <person name="Liu F."/>
        </authorList>
    </citation>
    <scope>NUCLEOTIDE SEQUENCE</scope>
    <source>
        <strain evidence="2">LFL-14</strain>
    </source>
</reference>
<evidence type="ECO:0000313" key="2">
    <source>
        <dbReference type="EMBL" id="MCT7399876.1"/>
    </source>
</evidence>
<dbReference type="PROSITE" id="PS51257">
    <property type="entry name" value="PROKAR_LIPOPROTEIN"/>
    <property type="match status" value="1"/>
</dbReference>
<sequence>MSKRISKFITIMLVAAMMLSCLSAYNAPTNVYAAKRANATKNIKQNNKKNKVKWKLKKGVLTIYGKGKMPESMTFDAGKYSGKIKKVIIKEGVKSVCDDAFRFVKGIKKIEFPKTLNKIGCHAFNESEVKNVKFKSVVELEEDAINFTKTKYINMPIKGGKITLKNGVMNIKGQGKIPNFSEIDSLSKVNIEEGIEQIPQAAFSGSENLKEINIPSTVKEIGKYAFAATGIEKIVIPASVEKIAANIVRGCVNLTEVTMPGNFECLGSDVAKYYTDRALTRIEHNRKIETVKFNTPLNIDVITSIPTNNFEVMENDPNYKSINGVIYSKDGKKLIRIPSRRKEVKVEQGCETVESSAFLYGMYEVGTKVWNINCSELQKIELSSTVKNIEFVHDEFYDKLEKKNYYSDKEELDYEKYMLGMDLRNFKICEVSYNGKTINPQNYIKELTKEQNNNGLGEMVNEINMMIK</sequence>
<dbReference type="InterPro" id="IPR026906">
    <property type="entry name" value="LRR_5"/>
</dbReference>
<dbReference type="Pfam" id="PF13306">
    <property type="entry name" value="LRR_5"/>
    <property type="match status" value="2"/>
</dbReference>